<comment type="caution">
    <text evidence="2">The sequence shown here is derived from an EMBL/GenBank/DDBJ whole genome shotgun (WGS) entry which is preliminary data.</text>
</comment>
<dbReference type="Proteomes" id="UP001152300">
    <property type="component" value="Unassembled WGS sequence"/>
</dbReference>
<gene>
    <name evidence="2" type="ORF">OCU04_005381</name>
</gene>
<keyword evidence="1" id="KW-0732">Signal</keyword>
<keyword evidence="3" id="KW-1185">Reference proteome</keyword>
<reference evidence="2" key="1">
    <citation type="submission" date="2022-11" db="EMBL/GenBank/DDBJ databases">
        <title>Genome Resource of Sclerotinia nivalis Strain SnTB1, a Plant Pathogen Isolated from American Ginseng.</title>
        <authorList>
            <person name="Fan S."/>
        </authorList>
    </citation>
    <scope>NUCLEOTIDE SEQUENCE</scope>
    <source>
        <strain evidence="2">SnTB1</strain>
    </source>
</reference>
<feature type="signal peptide" evidence="1">
    <location>
        <begin position="1"/>
        <end position="34"/>
    </location>
</feature>
<proteinExistence type="predicted"/>
<name>A0A9X0DLR8_9HELO</name>
<evidence type="ECO:0000256" key="1">
    <source>
        <dbReference type="SAM" id="SignalP"/>
    </source>
</evidence>
<accession>A0A9X0DLR8</accession>
<evidence type="ECO:0000313" key="2">
    <source>
        <dbReference type="EMBL" id="KAJ8066302.1"/>
    </source>
</evidence>
<dbReference type="EMBL" id="JAPEIS010000005">
    <property type="protein sequence ID" value="KAJ8066302.1"/>
    <property type="molecule type" value="Genomic_DNA"/>
</dbReference>
<feature type="chain" id="PRO_5040914048" evidence="1">
    <location>
        <begin position="35"/>
        <end position="106"/>
    </location>
</feature>
<sequence>MHATITMHLSITPLISLILTLTLLTLTPNPFVSAVCDTTCNSALVRTNQQQGVGKLRRALGMRVVGSRDMDVGIVVPVRDDDDALGVVGEKGEELVDGLKRRKDQK</sequence>
<protein>
    <submittedName>
        <fullName evidence="2">Uncharacterized protein</fullName>
    </submittedName>
</protein>
<dbReference type="AlphaFoldDB" id="A0A9X0DLR8"/>
<evidence type="ECO:0000313" key="3">
    <source>
        <dbReference type="Proteomes" id="UP001152300"/>
    </source>
</evidence>
<organism evidence="2 3">
    <name type="scientific">Sclerotinia nivalis</name>
    <dbReference type="NCBI Taxonomy" id="352851"/>
    <lineage>
        <taxon>Eukaryota</taxon>
        <taxon>Fungi</taxon>
        <taxon>Dikarya</taxon>
        <taxon>Ascomycota</taxon>
        <taxon>Pezizomycotina</taxon>
        <taxon>Leotiomycetes</taxon>
        <taxon>Helotiales</taxon>
        <taxon>Sclerotiniaceae</taxon>
        <taxon>Sclerotinia</taxon>
    </lineage>
</organism>